<sequence>MFSQIRKITKKIFKTKENRSNFSFCFACEKQQIHFFNEIFIEKMDFKLVLLENENYEIINLNFKYTKSQNRHFLPFEVTHKFLKIQGSIIITFKADQIIIEKRINANRKIKTAIKTKIILANQVIKNLEPDQVLTNFQSYQVNYFSSYQNWILQNTNELIDLLEIQDTRKAQKNWKTTNNNINYHTIKIKIGLKNDKI</sequence>
<proteinExistence type="predicted"/>
<protein>
    <submittedName>
        <fullName evidence="1">Uncharacterized protein</fullName>
    </submittedName>
</protein>
<organism evidence="1 2">
    <name type="scientific">Mesomycoplasma hyopneumoniae</name>
    <name type="common">Mycoplasma hyopneumoniae</name>
    <dbReference type="NCBI Taxonomy" id="2099"/>
    <lineage>
        <taxon>Bacteria</taxon>
        <taxon>Bacillati</taxon>
        <taxon>Mycoplasmatota</taxon>
        <taxon>Mycoplasmoidales</taxon>
        <taxon>Metamycoplasmataceae</taxon>
        <taxon>Mesomycoplasma</taxon>
    </lineage>
</organism>
<accession>A0A223MB43</accession>
<dbReference type="EMBL" id="CP022714">
    <property type="protein sequence ID" value="ASU14761.1"/>
    <property type="molecule type" value="Genomic_DNA"/>
</dbReference>
<dbReference type="AlphaFoldDB" id="A0A223MB43"/>
<reference evidence="1 2" key="1">
    <citation type="submission" date="2017-08" db="EMBL/GenBank/DDBJ databases">
        <title>The complete genome sequence of a Mycoplasma hyopneumoniae isolate in Korea.</title>
        <authorList>
            <person name="Han J."/>
            <person name="Lee N."/>
        </authorList>
    </citation>
    <scope>NUCLEOTIDE SEQUENCE [LARGE SCALE GENOMIC DNA]</scope>
    <source>
        <strain evidence="1 2">KM014</strain>
    </source>
</reference>
<name>A0A223MB43_MESHO</name>
<evidence type="ECO:0000313" key="1">
    <source>
        <dbReference type="EMBL" id="ASU14761.1"/>
    </source>
</evidence>
<evidence type="ECO:0000313" key="2">
    <source>
        <dbReference type="Proteomes" id="UP000215452"/>
    </source>
</evidence>
<dbReference type="Proteomes" id="UP000215452">
    <property type="component" value="Chromosome"/>
</dbReference>
<gene>
    <name evidence="1" type="ORF">CIB43_00878</name>
</gene>